<comment type="similarity">
    <text evidence="1 5">Belongs to the carotenoid oxygenase family.</text>
</comment>
<keyword evidence="5" id="KW-0223">Dioxygenase</keyword>
<evidence type="ECO:0000256" key="6">
    <source>
        <dbReference type="SAM" id="MobiDB-lite"/>
    </source>
</evidence>
<organism evidence="7 8">
    <name type="scientific">Streptomyces plumbiresistens</name>
    <dbReference type="NCBI Taxonomy" id="511811"/>
    <lineage>
        <taxon>Bacteria</taxon>
        <taxon>Bacillati</taxon>
        <taxon>Actinomycetota</taxon>
        <taxon>Actinomycetes</taxon>
        <taxon>Kitasatosporales</taxon>
        <taxon>Streptomycetaceae</taxon>
        <taxon>Streptomyces</taxon>
    </lineage>
</organism>
<dbReference type="EMBL" id="BAAAZX010000004">
    <property type="protein sequence ID" value="GAA3985535.1"/>
    <property type="molecule type" value="Genomic_DNA"/>
</dbReference>
<evidence type="ECO:0000256" key="4">
    <source>
        <dbReference type="ARBA" id="ARBA00023004"/>
    </source>
</evidence>
<dbReference type="Pfam" id="PF03055">
    <property type="entry name" value="RPE65"/>
    <property type="match status" value="1"/>
</dbReference>
<dbReference type="PANTHER" id="PTHR10543">
    <property type="entry name" value="BETA-CAROTENE DIOXYGENASE"/>
    <property type="match status" value="1"/>
</dbReference>
<feature type="region of interest" description="Disordered" evidence="6">
    <location>
        <begin position="1"/>
        <end position="23"/>
    </location>
</feature>
<proteinExistence type="inferred from homology"/>
<name>A0ABP7QR12_9ACTN</name>
<evidence type="ECO:0000256" key="5">
    <source>
        <dbReference type="RuleBase" id="RU364048"/>
    </source>
</evidence>
<comment type="caution">
    <text evidence="7">The sequence shown here is derived from an EMBL/GenBank/DDBJ whole genome shotgun (WGS) entry which is preliminary data.</text>
</comment>
<keyword evidence="8" id="KW-1185">Reference proteome</keyword>
<dbReference type="EC" id="1.13.11.-" evidence="5"/>
<evidence type="ECO:0000256" key="3">
    <source>
        <dbReference type="ARBA" id="ARBA00023002"/>
    </source>
</evidence>
<dbReference type="InterPro" id="IPR004294">
    <property type="entry name" value="Carotenoid_Oase"/>
</dbReference>
<reference evidence="8" key="1">
    <citation type="journal article" date="2019" name="Int. J. Syst. Evol. Microbiol.">
        <title>The Global Catalogue of Microorganisms (GCM) 10K type strain sequencing project: providing services to taxonomists for standard genome sequencing and annotation.</title>
        <authorList>
            <consortium name="The Broad Institute Genomics Platform"/>
            <consortium name="The Broad Institute Genome Sequencing Center for Infectious Disease"/>
            <person name="Wu L."/>
            <person name="Ma J."/>
        </authorList>
    </citation>
    <scope>NUCLEOTIDE SEQUENCE [LARGE SCALE GENOMIC DNA]</scope>
    <source>
        <strain evidence="8">JCM 16924</strain>
    </source>
</reference>
<evidence type="ECO:0000256" key="1">
    <source>
        <dbReference type="ARBA" id="ARBA00006787"/>
    </source>
</evidence>
<protein>
    <recommendedName>
        <fullName evidence="5">Dioxygenase</fullName>
        <ecNumber evidence="5">1.13.11.-</ecNumber>
    </recommendedName>
</protein>
<dbReference type="PANTHER" id="PTHR10543:SF89">
    <property type="entry name" value="CAROTENOID 9,10(9',10')-CLEAVAGE DIOXYGENASE 1"/>
    <property type="match status" value="1"/>
</dbReference>
<dbReference type="Proteomes" id="UP001500456">
    <property type="component" value="Unassembled WGS sequence"/>
</dbReference>
<dbReference type="RefSeq" id="WP_345562335.1">
    <property type="nucleotide sequence ID" value="NZ_BAAAZX010000004.1"/>
</dbReference>
<evidence type="ECO:0000313" key="8">
    <source>
        <dbReference type="Proteomes" id="UP001500456"/>
    </source>
</evidence>
<accession>A0ABP7QR12</accession>
<evidence type="ECO:0000313" key="7">
    <source>
        <dbReference type="EMBL" id="GAA3985535.1"/>
    </source>
</evidence>
<keyword evidence="3 5" id="KW-0560">Oxidoreductase</keyword>
<keyword evidence="4 5" id="KW-0408">Iron</keyword>
<sequence length="485" mass="54369">MKETSTGEGKLITNLWEGGEGPQNRFMDGPFAPIEHEVTAHNLEVVGKIPEELNGRYLWCGPNASPFDPEDPRTYSWFTGSGMLSGVRLREGRAEWYRNRFVRDELTTPHLGVPRLPGPEPLSRREPYRDLTGPRFVEANVVNTHVWAMAGRTYAFAEAGVLPVEFSYGLDPVARCDFDGTLNGSWTGHPHRDPDSGELHGFSYFWQWDHVSYQVLGTDGKINKRVDVPVGGRPSVHDMAITARYAIFLDGPLQFDDRAHQEGYDWPWAWDREKSVRWGLVPRDGGAADVKWCALEEQTYTTHILNAFDLPDGKVAVDACTVPKLFLDDLTGPTESVSRLQRFILDPVTGSSKVETISAEGLDMPRLDDRMTGKQHRYGYFNRLEGAGAIARTDFEKQSTEYYKYEAGKAGIESIFVPRTPDSAEDDGWVLGYAIDVPTQTTEVLILSAQDLASGPIARIKVPSRPQYGFHSNWIADEELEQANI</sequence>
<comment type="cofactor">
    <cofactor evidence="5">
        <name>Fe(2+)</name>
        <dbReference type="ChEBI" id="CHEBI:29033"/>
    </cofactor>
    <text evidence="5">Binds 1 Fe(2+) ion per subunit.</text>
</comment>
<gene>
    <name evidence="7" type="ORF">GCM10022232_17960</name>
</gene>
<keyword evidence="2 5" id="KW-0479">Metal-binding</keyword>
<evidence type="ECO:0000256" key="2">
    <source>
        <dbReference type="ARBA" id="ARBA00022723"/>
    </source>
</evidence>